<feature type="domain" description="Protein kinase" evidence="8">
    <location>
        <begin position="209"/>
        <end position="476"/>
    </location>
</feature>
<dbReference type="Gene3D" id="1.10.510.10">
    <property type="entry name" value="Transferase(Phosphotransferase) domain 1"/>
    <property type="match status" value="1"/>
</dbReference>
<dbReference type="FunFam" id="1.10.510.10:FF:000571">
    <property type="entry name" value="Maternal embryonic leucine zipper kinase"/>
    <property type="match status" value="1"/>
</dbReference>
<feature type="region of interest" description="Disordered" evidence="7">
    <location>
        <begin position="24"/>
        <end position="65"/>
    </location>
</feature>
<evidence type="ECO:0000256" key="3">
    <source>
        <dbReference type="ARBA" id="ARBA00022679"/>
    </source>
</evidence>
<feature type="region of interest" description="Disordered" evidence="7">
    <location>
        <begin position="98"/>
        <end position="117"/>
    </location>
</feature>
<evidence type="ECO:0000259" key="8">
    <source>
        <dbReference type="PROSITE" id="PS50011"/>
    </source>
</evidence>
<dbReference type="InParanoid" id="Q23Q13"/>
<dbReference type="GeneID" id="7825704"/>
<dbReference type="PROSITE" id="PS00108">
    <property type="entry name" value="PROTEIN_KINASE_ST"/>
    <property type="match status" value="1"/>
</dbReference>
<protein>
    <submittedName>
        <fullName evidence="9">Serine/Threonine kinase domain protein</fullName>
    </submittedName>
</protein>
<dbReference type="GO" id="GO:0004674">
    <property type="term" value="F:protein serine/threonine kinase activity"/>
    <property type="evidence" value="ECO:0007669"/>
    <property type="project" value="UniProtKB-KW"/>
</dbReference>
<dbReference type="STRING" id="312017.Q23Q13"/>
<keyword evidence="3" id="KW-0808">Transferase</keyword>
<reference evidence="10" key="1">
    <citation type="journal article" date="2006" name="PLoS Biol.">
        <title>Macronuclear genome sequence of the ciliate Tetrahymena thermophila, a model eukaryote.</title>
        <authorList>
            <person name="Eisen J.A."/>
            <person name="Coyne R.S."/>
            <person name="Wu M."/>
            <person name="Wu D."/>
            <person name="Thiagarajan M."/>
            <person name="Wortman J.R."/>
            <person name="Badger J.H."/>
            <person name="Ren Q."/>
            <person name="Amedeo P."/>
            <person name="Jones K.M."/>
            <person name="Tallon L.J."/>
            <person name="Delcher A.L."/>
            <person name="Salzberg S.L."/>
            <person name="Silva J.C."/>
            <person name="Haas B.J."/>
            <person name="Majoros W.H."/>
            <person name="Farzad M."/>
            <person name="Carlton J.M."/>
            <person name="Smith R.K. Jr."/>
            <person name="Garg J."/>
            <person name="Pearlman R.E."/>
            <person name="Karrer K.M."/>
            <person name="Sun L."/>
            <person name="Manning G."/>
            <person name="Elde N.C."/>
            <person name="Turkewitz A.P."/>
            <person name="Asai D.J."/>
            <person name="Wilkes D.E."/>
            <person name="Wang Y."/>
            <person name="Cai H."/>
            <person name="Collins K."/>
            <person name="Stewart B.A."/>
            <person name="Lee S.R."/>
            <person name="Wilamowska K."/>
            <person name="Weinberg Z."/>
            <person name="Ruzzo W.L."/>
            <person name="Wloga D."/>
            <person name="Gaertig J."/>
            <person name="Frankel J."/>
            <person name="Tsao C.-C."/>
            <person name="Gorovsky M.A."/>
            <person name="Keeling P.J."/>
            <person name="Waller R.F."/>
            <person name="Patron N.J."/>
            <person name="Cherry J.M."/>
            <person name="Stover N.A."/>
            <person name="Krieger C.J."/>
            <person name="del Toro C."/>
            <person name="Ryder H.F."/>
            <person name="Williamson S.C."/>
            <person name="Barbeau R.A."/>
            <person name="Hamilton E.P."/>
            <person name="Orias E."/>
        </authorList>
    </citation>
    <scope>NUCLEOTIDE SEQUENCE [LARGE SCALE GENOMIC DNA]</scope>
    <source>
        <strain evidence="10">SB210</strain>
    </source>
</reference>
<dbReference type="HOGENOM" id="CLU_379722_0_0_1"/>
<keyword evidence="4" id="KW-0547">Nucleotide-binding</keyword>
<evidence type="ECO:0000256" key="2">
    <source>
        <dbReference type="ARBA" id="ARBA00022527"/>
    </source>
</evidence>
<feature type="compositionally biased region" description="Basic and acidic residues" evidence="7">
    <location>
        <begin position="556"/>
        <end position="566"/>
    </location>
</feature>
<keyword evidence="5 9" id="KW-0418">Kinase</keyword>
<dbReference type="OrthoDB" id="286663at2759"/>
<dbReference type="CDD" id="cd05117">
    <property type="entry name" value="STKc_CAMK"/>
    <property type="match status" value="1"/>
</dbReference>
<dbReference type="InterPro" id="IPR050205">
    <property type="entry name" value="CDPK_Ser/Thr_kinases"/>
</dbReference>
<evidence type="ECO:0000256" key="7">
    <source>
        <dbReference type="SAM" id="MobiDB-lite"/>
    </source>
</evidence>
<comment type="subunit">
    <text evidence="1">Monomer.</text>
</comment>
<dbReference type="GO" id="GO:0005524">
    <property type="term" value="F:ATP binding"/>
    <property type="evidence" value="ECO:0007669"/>
    <property type="project" value="UniProtKB-KW"/>
</dbReference>
<dbReference type="InterPro" id="IPR011009">
    <property type="entry name" value="Kinase-like_dom_sf"/>
</dbReference>
<accession>Q23Q13</accession>
<name>Q23Q13_TETTS</name>
<dbReference type="InterPro" id="IPR008271">
    <property type="entry name" value="Ser/Thr_kinase_AS"/>
</dbReference>
<keyword evidence="10" id="KW-1185">Reference proteome</keyword>
<keyword evidence="6" id="KW-0067">ATP-binding</keyword>
<dbReference type="InterPro" id="IPR000719">
    <property type="entry name" value="Prot_kinase_dom"/>
</dbReference>
<dbReference type="PANTHER" id="PTHR24349">
    <property type="entry name" value="SERINE/THREONINE-PROTEIN KINASE"/>
    <property type="match status" value="1"/>
</dbReference>
<dbReference type="eggNOG" id="KOG0032">
    <property type="taxonomic scope" value="Eukaryota"/>
</dbReference>
<dbReference type="Pfam" id="PF00069">
    <property type="entry name" value="Pkinase"/>
    <property type="match status" value="1"/>
</dbReference>
<evidence type="ECO:0000313" key="10">
    <source>
        <dbReference type="Proteomes" id="UP000009168"/>
    </source>
</evidence>
<keyword evidence="2" id="KW-0723">Serine/threonine-protein kinase</keyword>
<dbReference type="SMART" id="SM00220">
    <property type="entry name" value="S_TKc"/>
    <property type="match status" value="1"/>
</dbReference>
<feature type="region of interest" description="Disordered" evidence="7">
    <location>
        <begin position="127"/>
        <end position="161"/>
    </location>
</feature>
<dbReference type="Proteomes" id="UP000009168">
    <property type="component" value="Unassembled WGS sequence"/>
</dbReference>
<dbReference type="AlphaFoldDB" id="Q23Q13"/>
<evidence type="ECO:0000256" key="4">
    <source>
        <dbReference type="ARBA" id="ARBA00022741"/>
    </source>
</evidence>
<dbReference type="SUPFAM" id="SSF56112">
    <property type="entry name" value="Protein kinase-like (PK-like)"/>
    <property type="match status" value="1"/>
</dbReference>
<sequence>MIDCNNKQIELAILEDKKMKTSDIINPQEIRKGSSNTFSSNSSNFKTSNQQPQQQSQEDQNANGSNHLSQTLEFKRPRNKSFAKVLSKRQQIREKFKNDFFSGKKSPQKNPTEQQQNHVEISMFTENTDVEQSQSRQKAQENCAPVTDDAQKENAKEEKVQSFNEEDIIQPIFLRVASKQDSVDIDKDKQNNIFHLNRGGCRESFENYYELQDVLGEGCVGLVRKAIKITDQSEYAVKIVRTRDEETIMNIKNEFLHLRELQHKNIVKVYEIYIDKTKGKIYTIMELIKGREMFEVINQLGSYSEQIAKKIFRQIVQAISYMHSKYVCHRDLKPNNILCDETGDNVKITDFNVSKFCDSYKDYSNNNLPFQGIKMWTYTGTIAFSAPEIFKENCYDENIDIWSAGVILYTMLCGKEPFQAEFVKDLINKIIEGEYSFPSDPWDKISEEAKDLIKKCLTINPEDRIKPDMMLQHPWLQDDQKQKLELDRNQLVENIDRLVKGRTGSFEKSEARRVRSNTLNLVALTQFRSSNFMFSNQLFDNPTNTDHTEDSDDQEEDHRIQKDQHSPARAASYNINQKPNDGAWFDINQLKQKQKYVEFPKIEEDNFKKIKFLNQNASNNEFNIFPNRTSSYNIIEGNDPFFNQFQSPTKLKAQNNSKVSN</sequence>
<dbReference type="PROSITE" id="PS50011">
    <property type="entry name" value="PROTEIN_KINASE_DOM"/>
    <property type="match status" value="1"/>
</dbReference>
<feature type="region of interest" description="Disordered" evidence="7">
    <location>
        <begin position="538"/>
        <end position="577"/>
    </location>
</feature>
<feature type="compositionally biased region" description="Polar residues" evidence="7">
    <location>
        <begin position="127"/>
        <end position="137"/>
    </location>
</feature>
<dbReference type="RefSeq" id="XP_001018767.3">
    <property type="nucleotide sequence ID" value="XM_001018767.3"/>
</dbReference>
<feature type="compositionally biased region" description="Low complexity" evidence="7">
    <location>
        <begin position="34"/>
        <end position="60"/>
    </location>
</feature>
<evidence type="ECO:0000256" key="5">
    <source>
        <dbReference type="ARBA" id="ARBA00022777"/>
    </source>
</evidence>
<gene>
    <name evidence="9" type="ORF">TTHERM_00460710</name>
</gene>
<evidence type="ECO:0000256" key="6">
    <source>
        <dbReference type="ARBA" id="ARBA00022840"/>
    </source>
</evidence>
<dbReference type="KEGG" id="tet:TTHERM_00460710"/>
<evidence type="ECO:0000256" key="1">
    <source>
        <dbReference type="ARBA" id="ARBA00011245"/>
    </source>
</evidence>
<dbReference type="EMBL" id="GG662650">
    <property type="protein sequence ID" value="EAR98522.3"/>
    <property type="molecule type" value="Genomic_DNA"/>
</dbReference>
<feature type="compositionally biased region" description="Polar residues" evidence="7">
    <location>
        <begin position="108"/>
        <end position="117"/>
    </location>
</feature>
<evidence type="ECO:0000313" key="9">
    <source>
        <dbReference type="EMBL" id="EAR98522.3"/>
    </source>
</evidence>
<organism evidence="9 10">
    <name type="scientific">Tetrahymena thermophila (strain SB210)</name>
    <dbReference type="NCBI Taxonomy" id="312017"/>
    <lineage>
        <taxon>Eukaryota</taxon>
        <taxon>Sar</taxon>
        <taxon>Alveolata</taxon>
        <taxon>Ciliophora</taxon>
        <taxon>Intramacronucleata</taxon>
        <taxon>Oligohymenophorea</taxon>
        <taxon>Hymenostomatida</taxon>
        <taxon>Tetrahymenina</taxon>
        <taxon>Tetrahymenidae</taxon>
        <taxon>Tetrahymena</taxon>
    </lineage>
</organism>
<proteinExistence type="predicted"/>
<feature type="compositionally biased region" description="Basic and acidic residues" evidence="7">
    <location>
        <begin position="149"/>
        <end position="160"/>
    </location>
</feature>